<evidence type="ECO:0008006" key="5">
    <source>
        <dbReference type="Google" id="ProtNLM"/>
    </source>
</evidence>
<organism evidence="3 4">
    <name type="scientific">Candidatus Tagabacteria bacterium RIFCSPLOWO2_01_FULL_42_9</name>
    <dbReference type="NCBI Taxonomy" id="1802296"/>
    <lineage>
        <taxon>Bacteria</taxon>
        <taxon>Candidatus Tagaibacteriota</taxon>
    </lineage>
</organism>
<evidence type="ECO:0000256" key="2">
    <source>
        <dbReference type="SAM" id="Phobius"/>
    </source>
</evidence>
<comment type="caution">
    <text evidence="3">The sequence shown here is derived from an EMBL/GenBank/DDBJ whole genome shotgun (WGS) entry which is preliminary data.</text>
</comment>
<gene>
    <name evidence="3" type="ORF">A3A10_00950</name>
</gene>
<feature type="region of interest" description="Disordered" evidence="1">
    <location>
        <begin position="48"/>
        <end position="77"/>
    </location>
</feature>
<keyword evidence="2" id="KW-1133">Transmembrane helix</keyword>
<evidence type="ECO:0000313" key="4">
    <source>
        <dbReference type="Proteomes" id="UP000178116"/>
    </source>
</evidence>
<dbReference type="Proteomes" id="UP000178116">
    <property type="component" value="Unassembled WGS sequence"/>
</dbReference>
<reference evidence="3 4" key="1">
    <citation type="journal article" date="2016" name="Nat. Commun.">
        <title>Thousands of microbial genomes shed light on interconnected biogeochemical processes in an aquifer system.</title>
        <authorList>
            <person name="Anantharaman K."/>
            <person name="Brown C.T."/>
            <person name="Hug L.A."/>
            <person name="Sharon I."/>
            <person name="Castelle C.J."/>
            <person name="Probst A.J."/>
            <person name="Thomas B.C."/>
            <person name="Singh A."/>
            <person name="Wilkins M.J."/>
            <person name="Karaoz U."/>
            <person name="Brodie E.L."/>
            <person name="Williams K.H."/>
            <person name="Hubbard S.S."/>
            <person name="Banfield J.F."/>
        </authorList>
    </citation>
    <scope>NUCLEOTIDE SEQUENCE [LARGE SCALE GENOMIC DNA]</scope>
</reference>
<dbReference type="EMBL" id="MHRA01000026">
    <property type="protein sequence ID" value="OHA15223.1"/>
    <property type="molecule type" value="Genomic_DNA"/>
</dbReference>
<protein>
    <recommendedName>
        <fullName evidence="5">LTD domain-containing protein</fullName>
    </recommendedName>
</protein>
<feature type="compositionally biased region" description="Polar residues" evidence="1">
    <location>
        <begin position="63"/>
        <end position="75"/>
    </location>
</feature>
<evidence type="ECO:0000256" key="1">
    <source>
        <dbReference type="SAM" id="MobiDB-lite"/>
    </source>
</evidence>
<proteinExistence type="predicted"/>
<dbReference type="AlphaFoldDB" id="A0A1G2LUI9"/>
<accession>A0A1G2LUI9</accession>
<evidence type="ECO:0000313" key="3">
    <source>
        <dbReference type="EMBL" id="OHA15223.1"/>
    </source>
</evidence>
<name>A0A1G2LUI9_9BACT</name>
<sequence length="293" mass="33145">MVNEDKPHNPIKDVGWLALFLIVIGVIWVAQGGPQRLTSSQPLLKYSRAPLSSPAQDKEKISKTTSEGLSAPQENSRYKEKVSLTAYGAKETSVDREYLEIRAGSMTEPILITDWTLEGRQGLDIAIGKGSYLVYSGQINSQDHIYLEPGGKAVIVTGQSPIGTSFRLNVCTGYFNQFQKFIPHLSEECPRVSEENPPFYPDACFDFVNRLSRCDIPVNISLETQFKIGNDCLLFISEKANYNGCVDAHKDDKDFYEKEWRIYLGRGEEMWSNKRDRIILRDQEGKIVDEVSY</sequence>
<keyword evidence="2" id="KW-0472">Membrane</keyword>
<keyword evidence="2" id="KW-0812">Transmembrane</keyword>
<feature type="transmembrane region" description="Helical" evidence="2">
    <location>
        <begin position="14"/>
        <end position="30"/>
    </location>
</feature>